<dbReference type="EC" id="1.3.99.33" evidence="5"/>
<dbReference type="PRINTS" id="PR00368">
    <property type="entry name" value="FADPNR"/>
</dbReference>
<dbReference type="Gene3D" id="3.50.50.60">
    <property type="entry name" value="FAD/NAD(P)-binding domain"/>
    <property type="match status" value="1"/>
</dbReference>
<reference evidence="7 8" key="1">
    <citation type="submission" date="2011-11" db="EMBL/GenBank/DDBJ databases">
        <authorList>
            <person name="Weinstock G."/>
            <person name="Sodergren E."/>
            <person name="Clifton S."/>
            <person name="Fulton L."/>
            <person name="Fulton B."/>
            <person name="Courtney L."/>
            <person name="Fronick C."/>
            <person name="Harrison M."/>
            <person name="Strong C."/>
            <person name="Farmer C."/>
            <person name="Delahaunty K."/>
            <person name="Markovic C."/>
            <person name="Hall O."/>
            <person name="Minx P."/>
            <person name="Tomlinson C."/>
            <person name="Mitreva M."/>
            <person name="Hou S."/>
            <person name="Chen J."/>
            <person name="Wollam A."/>
            <person name="Pepin K.H."/>
            <person name="Johnson M."/>
            <person name="Bhonagiri V."/>
            <person name="Zhang X."/>
            <person name="Suruliraj S."/>
            <person name="Warren W."/>
            <person name="Chinwalla A."/>
            <person name="Mardis E.R."/>
            <person name="Wilson R.K."/>
        </authorList>
    </citation>
    <scope>NUCLEOTIDE SEQUENCE [LARGE SCALE GENOMIC DNA]</scope>
    <source>
        <strain evidence="7 8">YIT 11816</strain>
    </source>
</reference>
<evidence type="ECO:0000313" key="8">
    <source>
        <dbReference type="Proteomes" id="UP000004956"/>
    </source>
</evidence>
<comment type="cofactor">
    <cofactor evidence="5">
        <name>FAD</name>
        <dbReference type="ChEBI" id="CHEBI:57692"/>
    </cofactor>
    <text evidence="5">Binds 1 FAD per subunit.</text>
</comment>
<proteinExistence type="inferred from homology"/>
<keyword evidence="8" id="KW-1185">Reference proteome</keyword>
<dbReference type="Gene3D" id="3.90.1010.20">
    <property type="match status" value="1"/>
</dbReference>
<sequence length="586" mass="61948">MHQRTTIAAALTAALALSTTVFAAPVTTEGTATGRHGDLTVAVTFDGGKIRKIDIVKESENPILAGKVYTEMRDAMVAANSVEVDAVTGATLTSNALRSAVAAASEKAGVKLAAAPVVVARKARVPENLVYDVVVIGAGGAGFAAAVSAHDAGAKVVMLEKMPTVGGNSLISGAEYAAADNWVQRKLGITNDSVELHFQDTMKGGDNLGDPAVVRTMVEGALPTARWLVDTIGVEFQEDNVFHFGGHSVKRSLIPKGATGAEFITKFMAAVEKRSIPIYTDTKATELVKDASGRVVGVKATLEGKDYTFEANRGVIIATGGFAANVEMRTEANPFYGAGFKTTNSPAAMGDGIRMGVAAGGVAVNMDQIQTYPMCDPVSGAIELIDDARFEGAILINQEGKRFVEELERRDVMSKAILEQTGKYCYALFNEAVEKRSHAITHHQDEVEVFTKTGILKTGKTLDEVAAAFDIPVENLKATVARVNEAAKTGKDPDFNYRGKFSDLSTGPYWIYRGVPSVHHTMGGLKIDTKAHVLDKNGKPVPGLWAAGEVTGSTHGSNRLGSNAYTDIMVFGRIAGEEAAKAEPVK</sequence>
<dbReference type="InterPro" id="IPR036188">
    <property type="entry name" value="FAD/NAD-bd_sf"/>
</dbReference>
<dbReference type="GO" id="GO:0016491">
    <property type="term" value="F:oxidoreductase activity"/>
    <property type="evidence" value="ECO:0007669"/>
    <property type="project" value="UniProtKB-KW"/>
</dbReference>
<evidence type="ECO:0000256" key="5">
    <source>
        <dbReference type="RuleBase" id="RU366062"/>
    </source>
</evidence>
<dbReference type="STRING" id="762967.HMPREF9440_01294"/>
<dbReference type="SUPFAM" id="SSF51905">
    <property type="entry name" value="FAD/NAD(P)-binding domain"/>
    <property type="match status" value="1"/>
</dbReference>
<evidence type="ECO:0000256" key="4">
    <source>
        <dbReference type="ARBA" id="ARBA00023002"/>
    </source>
</evidence>
<organism evidence="7 8">
    <name type="scientific">Sutterella parvirubra YIT 11816</name>
    <dbReference type="NCBI Taxonomy" id="762967"/>
    <lineage>
        <taxon>Bacteria</taxon>
        <taxon>Pseudomonadati</taxon>
        <taxon>Pseudomonadota</taxon>
        <taxon>Betaproteobacteria</taxon>
        <taxon>Burkholderiales</taxon>
        <taxon>Sutterellaceae</taxon>
        <taxon>Sutterella</taxon>
    </lineage>
</organism>
<evidence type="ECO:0000256" key="1">
    <source>
        <dbReference type="ARBA" id="ARBA00008040"/>
    </source>
</evidence>
<dbReference type="EMBL" id="AFBQ01000179">
    <property type="protein sequence ID" value="EHY31324.1"/>
    <property type="molecule type" value="Genomic_DNA"/>
</dbReference>
<dbReference type="HOGENOM" id="CLU_011398_4_0_4"/>
<dbReference type="PANTHER" id="PTHR43400:SF7">
    <property type="entry name" value="FAD-DEPENDENT OXIDOREDUCTASE 2 FAD BINDING DOMAIN-CONTAINING PROTEIN"/>
    <property type="match status" value="1"/>
</dbReference>
<dbReference type="InterPro" id="IPR027477">
    <property type="entry name" value="Succ_DH/fumarate_Rdtase_cat_sf"/>
</dbReference>
<dbReference type="InterPro" id="IPR007329">
    <property type="entry name" value="FMN-bd"/>
</dbReference>
<dbReference type="GO" id="GO:0010181">
    <property type="term" value="F:FMN binding"/>
    <property type="evidence" value="ECO:0007669"/>
    <property type="project" value="InterPro"/>
</dbReference>
<dbReference type="GO" id="GO:0016020">
    <property type="term" value="C:membrane"/>
    <property type="evidence" value="ECO:0007669"/>
    <property type="project" value="InterPro"/>
</dbReference>
<keyword evidence="2 5" id="KW-0285">Flavoprotein</keyword>
<dbReference type="OrthoDB" id="9813348at2"/>
<dbReference type="InterPro" id="IPR003953">
    <property type="entry name" value="FAD-dep_OxRdtase_2_FAD-bd"/>
</dbReference>
<dbReference type="PATRIC" id="fig|762967.3.peg.1017"/>
<feature type="domain" description="FMN-binding" evidence="6">
    <location>
        <begin position="34"/>
        <end position="108"/>
    </location>
</feature>
<dbReference type="SMART" id="SM00900">
    <property type="entry name" value="FMN_bind"/>
    <property type="match status" value="1"/>
</dbReference>
<dbReference type="InterPro" id="IPR010960">
    <property type="entry name" value="Flavocytochrome_c"/>
</dbReference>
<dbReference type="AlphaFoldDB" id="H3KEX9"/>
<dbReference type="Gene3D" id="3.90.700.10">
    <property type="entry name" value="Succinate dehydrogenase/fumarate reductase flavoprotein, catalytic domain"/>
    <property type="match status" value="1"/>
</dbReference>
<evidence type="ECO:0000256" key="3">
    <source>
        <dbReference type="ARBA" id="ARBA00022827"/>
    </source>
</evidence>
<comment type="cofactor">
    <cofactor evidence="5">
        <name>FMN</name>
        <dbReference type="ChEBI" id="CHEBI:58210"/>
    </cofactor>
    <text evidence="5">Binds 1 or 2 FMN covalently per subunit.</text>
</comment>
<protein>
    <recommendedName>
        <fullName evidence="5">Urocanate reductase</fullName>
        <ecNumber evidence="5">1.3.99.33</ecNumber>
    </recommendedName>
</protein>
<gene>
    <name evidence="7" type="ORF">HMPREF9440_01294</name>
</gene>
<keyword evidence="4 5" id="KW-0560">Oxidoreductase</keyword>
<evidence type="ECO:0000256" key="2">
    <source>
        <dbReference type="ARBA" id="ARBA00022630"/>
    </source>
</evidence>
<dbReference type="SUPFAM" id="SSF56425">
    <property type="entry name" value="Succinate dehydrogenase/fumarate reductase flavoprotein, catalytic domain"/>
    <property type="match status" value="1"/>
</dbReference>
<dbReference type="Pfam" id="PF00890">
    <property type="entry name" value="FAD_binding_2"/>
    <property type="match status" value="1"/>
</dbReference>
<dbReference type="PANTHER" id="PTHR43400">
    <property type="entry name" value="FUMARATE REDUCTASE"/>
    <property type="match status" value="1"/>
</dbReference>
<dbReference type="Proteomes" id="UP000004956">
    <property type="component" value="Unassembled WGS sequence"/>
</dbReference>
<comment type="caution">
    <text evidence="7">The sequence shown here is derived from an EMBL/GenBank/DDBJ whole genome shotgun (WGS) entry which is preliminary data.</text>
</comment>
<comment type="similarity">
    <text evidence="1 5">Belongs to the FAD-dependent oxidoreductase 2 family. FRD/SDH subfamily.</text>
</comment>
<dbReference type="RefSeq" id="WP_008542188.1">
    <property type="nucleotide sequence ID" value="NZ_JH604957.1"/>
</dbReference>
<evidence type="ECO:0000259" key="6">
    <source>
        <dbReference type="SMART" id="SM00900"/>
    </source>
</evidence>
<dbReference type="NCBIfam" id="TIGR01813">
    <property type="entry name" value="flavo_cyto_c"/>
    <property type="match status" value="1"/>
</dbReference>
<keyword evidence="3 5" id="KW-0274">FAD</keyword>
<dbReference type="Pfam" id="PF04205">
    <property type="entry name" value="FMN_bind"/>
    <property type="match status" value="1"/>
</dbReference>
<feature type="chain" id="PRO_5022260218" description="Urocanate reductase" evidence="5">
    <location>
        <begin position="24"/>
        <end position="586"/>
    </location>
</feature>
<name>H3KEX9_9BURK</name>
<dbReference type="InterPro" id="IPR050315">
    <property type="entry name" value="FAD-oxidoreductase_2"/>
</dbReference>
<keyword evidence="5" id="KW-0732">Signal</keyword>
<evidence type="ECO:0000313" key="7">
    <source>
        <dbReference type="EMBL" id="EHY31324.1"/>
    </source>
</evidence>
<accession>H3KEX9</accession>
<feature type="signal peptide" evidence="5">
    <location>
        <begin position="1"/>
        <end position="23"/>
    </location>
</feature>
<comment type="catalytic activity">
    <reaction evidence="5">
        <text>dihydrourocanate + A = urocanate + AH2</text>
        <dbReference type="Rhea" id="RHEA:36059"/>
        <dbReference type="ChEBI" id="CHEBI:13193"/>
        <dbReference type="ChEBI" id="CHEBI:17499"/>
        <dbReference type="ChEBI" id="CHEBI:27247"/>
        <dbReference type="ChEBI" id="CHEBI:72991"/>
        <dbReference type="EC" id="1.3.99.33"/>
    </reaction>
</comment>